<keyword evidence="7 9" id="KW-0472">Membrane</keyword>
<feature type="transmembrane region" description="Helical" evidence="9">
    <location>
        <begin position="91"/>
        <end position="108"/>
    </location>
</feature>
<evidence type="ECO:0000256" key="7">
    <source>
        <dbReference type="ARBA" id="ARBA00023136"/>
    </source>
</evidence>
<dbReference type="AlphaFoldDB" id="A0A5P9Q666"/>
<feature type="compositionally biased region" description="Low complexity" evidence="8">
    <location>
        <begin position="1"/>
        <end position="20"/>
    </location>
</feature>
<keyword evidence="5 9" id="KW-0812">Transmembrane</keyword>
<evidence type="ECO:0000256" key="2">
    <source>
        <dbReference type="ARBA" id="ARBA00007935"/>
    </source>
</evidence>
<keyword evidence="11" id="KW-1185">Reference proteome</keyword>
<evidence type="ECO:0000313" key="10">
    <source>
        <dbReference type="EMBL" id="QFU96859.1"/>
    </source>
</evidence>
<feature type="transmembrane region" description="Helical" evidence="9">
    <location>
        <begin position="178"/>
        <end position="199"/>
    </location>
</feature>
<dbReference type="SUPFAM" id="SSF81345">
    <property type="entry name" value="ABC transporter involved in vitamin B12 uptake, BtuC"/>
    <property type="match status" value="1"/>
</dbReference>
<dbReference type="EMBL" id="CP045529">
    <property type="protein sequence ID" value="QFU96859.1"/>
    <property type="molecule type" value="Genomic_DNA"/>
</dbReference>
<evidence type="ECO:0000313" key="11">
    <source>
        <dbReference type="Proteomes" id="UP000326702"/>
    </source>
</evidence>
<feature type="transmembrane region" description="Helical" evidence="9">
    <location>
        <begin position="147"/>
        <end position="166"/>
    </location>
</feature>
<dbReference type="FunFam" id="1.10.3470.10:FF:000001">
    <property type="entry name" value="Vitamin B12 ABC transporter permease BtuC"/>
    <property type="match status" value="1"/>
</dbReference>
<sequence length="362" mass="36034">MTVLSAPAASGPPAAAARPDATGDRAGGVARATSTRGAWWLASLALLLVVLLASVLVGSKHLGVGTAFTALFDPHAGGPALVVRDLRLPRTVLGLVAGLALGVAGALIQALTRNPLADPGILGVGTGSSLFVVVAVAFFGATQVTDYVWWAMAGAAVVTLAVLVVGSAGRGGGTPARLTLTGVGIGAVLGGVSTAITFLDPRAFDSMRSWVAGSVSGRPLAVTGQILPFVAVGLLCAVLVSRELNVIALGDDLASALGGRVARARILVIAAVTLLVGAATAAAGPIGFVGLMVPHVARWLVGPDQRWILAFCLTLSPSLLIAADVVGRVVLHPAEVPAGIVTAFVGAPILVALARRTKASGL</sequence>
<keyword evidence="6 9" id="KW-1133">Transmembrane helix</keyword>
<evidence type="ECO:0000256" key="4">
    <source>
        <dbReference type="ARBA" id="ARBA00022475"/>
    </source>
</evidence>
<evidence type="ECO:0000256" key="9">
    <source>
        <dbReference type="SAM" id="Phobius"/>
    </source>
</evidence>
<dbReference type="GO" id="GO:0005886">
    <property type="term" value="C:plasma membrane"/>
    <property type="evidence" value="ECO:0007669"/>
    <property type="project" value="UniProtKB-SubCell"/>
</dbReference>
<feature type="transmembrane region" description="Helical" evidence="9">
    <location>
        <begin position="334"/>
        <end position="354"/>
    </location>
</feature>
<dbReference type="PANTHER" id="PTHR30472:SF1">
    <property type="entry name" value="FE(3+) DICITRATE TRANSPORT SYSTEM PERMEASE PROTEIN FECC-RELATED"/>
    <property type="match status" value="1"/>
</dbReference>
<dbReference type="KEGG" id="lxl:KDY119_00349"/>
<dbReference type="RefSeq" id="WP_083891203.1">
    <property type="nucleotide sequence ID" value="NZ_BAABIH010000013.1"/>
</dbReference>
<dbReference type="InterPro" id="IPR000522">
    <property type="entry name" value="ABC_transptr_permease_BtuC"/>
</dbReference>
<feature type="region of interest" description="Disordered" evidence="8">
    <location>
        <begin position="1"/>
        <end position="28"/>
    </location>
</feature>
<accession>A0A5P9Q666</accession>
<evidence type="ECO:0000256" key="3">
    <source>
        <dbReference type="ARBA" id="ARBA00022448"/>
    </source>
</evidence>
<reference evidence="10 11" key="1">
    <citation type="submission" date="2019-10" db="EMBL/GenBank/DDBJ databases">
        <title>Genome sequence of Luteimicrobium xylanilyticum HY-24.</title>
        <authorList>
            <person name="Kim D.Y."/>
            <person name="Park H.-Y."/>
        </authorList>
    </citation>
    <scope>NUCLEOTIDE SEQUENCE [LARGE SCALE GENOMIC DNA]</scope>
    <source>
        <strain evidence="10 11">HY-24</strain>
    </source>
</reference>
<evidence type="ECO:0000256" key="5">
    <source>
        <dbReference type="ARBA" id="ARBA00022692"/>
    </source>
</evidence>
<dbReference type="GO" id="GO:0022857">
    <property type="term" value="F:transmembrane transporter activity"/>
    <property type="evidence" value="ECO:0007669"/>
    <property type="project" value="InterPro"/>
</dbReference>
<feature type="transmembrane region" description="Helical" evidence="9">
    <location>
        <begin position="219"/>
        <end position="240"/>
    </location>
</feature>
<dbReference type="InterPro" id="IPR037294">
    <property type="entry name" value="ABC_BtuC-like"/>
</dbReference>
<feature type="transmembrane region" description="Helical" evidence="9">
    <location>
        <begin position="38"/>
        <end position="57"/>
    </location>
</feature>
<organism evidence="10 11">
    <name type="scientific">Luteimicrobium xylanilyticum</name>
    <dbReference type="NCBI Taxonomy" id="1133546"/>
    <lineage>
        <taxon>Bacteria</taxon>
        <taxon>Bacillati</taxon>
        <taxon>Actinomycetota</taxon>
        <taxon>Actinomycetes</taxon>
        <taxon>Micrococcales</taxon>
        <taxon>Luteimicrobium</taxon>
    </lineage>
</organism>
<dbReference type="OrthoDB" id="9782305at2"/>
<keyword evidence="4" id="KW-1003">Cell membrane</keyword>
<feature type="transmembrane region" description="Helical" evidence="9">
    <location>
        <begin position="120"/>
        <end position="141"/>
    </location>
</feature>
<gene>
    <name evidence="10" type="ORF">KDY119_00349</name>
</gene>
<comment type="subcellular location">
    <subcellularLocation>
        <location evidence="1">Cell membrane</location>
        <topology evidence="1">Multi-pass membrane protein</topology>
    </subcellularLocation>
</comment>
<feature type="transmembrane region" description="Helical" evidence="9">
    <location>
        <begin position="307"/>
        <end position="327"/>
    </location>
</feature>
<proteinExistence type="inferred from homology"/>
<evidence type="ECO:0000256" key="8">
    <source>
        <dbReference type="SAM" id="MobiDB-lite"/>
    </source>
</evidence>
<comment type="similarity">
    <text evidence="2">Belongs to the binding-protein-dependent transport system permease family. FecCD subfamily.</text>
</comment>
<dbReference type="CDD" id="cd06550">
    <property type="entry name" value="TM_ABC_iron-siderophores_like"/>
    <property type="match status" value="1"/>
</dbReference>
<evidence type="ECO:0000256" key="6">
    <source>
        <dbReference type="ARBA" id="ARBA00022989"/>
    </source>
</evidence>
<name>A0A5P9Q666_9MICO</name>
<keyword evidence="3" id="KW-0813">Transport</keyword>
<dbReference type="GO" id="GO:0033214">
    <property type="term" value="P:siderophore-iron import into cell"/>
    <property type="evidence" value="ECO:0007669"/>
    <property type="project" value="TreeGrafter"/>
</dbReference>
<dbReference type="Gene3D" id="1.10.3470.10">
    <property type="entry name" value="ABC transporter involved in vitamin B12 uptake, BtuC"/>
    <property type="match status" value="1"/>
</dbReference>
<feature type="transmembrane region" description="Helical" evidence="9">
    <location>
        <begin position="266"/>
        <end position="287"/>
    </location>
</feature>
<dbReference type="Proteomes" id="UP000326702">
    <property type="component" value="Chromosome"/>
</dbReference>
<protein>
    <submittedName>
        <fullName evidence="10">Achromobactin transport system permease protein CbrC</fullName>
    </submittedName>
</protein>
<dbReference type="Pfam" id="PF01032">
    <property type="entry name" value="FecCD"/>
    <property type="match status" value="1"/>
</dbReference>
<dbReference type="PANTHER" id="PTHR30472">
    <property type="entry name" value="FERRIC ENTEROBACTIN TRANSPORT SYSTEM PERMEASE PROTEIN"/>
    <property type="match status" value="1"/>
</dbReference>
<evidence type="ECO:0000256" key="1">
    <source>
        <dbReference type="ARBA" id="ARBA00004651"/>
    </source>
</evidence>